<evidence type="ECO:0000313" key="2">
    <source>
        <dbReference type="EMBL" id="KAK8109426.1"/>
    </source>
</evidence>
<name>A0AAW0QUG4_9PEZI</name>
<sequence length="605" mass="69711">MAPTPPKAPTKHNFATTVLKQWKKLRDVVGNKNERSRIIKSWKGISSGKRARKLRAAWTEMPTRSHPDFEGIFPWRPDRGQNSDYKVSMEELRTPPRNDEKEWGRFLNRTKVLWSSYNMEDLSSNAGPFLELLFSRASRNPYEFFESDMADPFTLFKMGFWPNPQDPANVDIWMKFDDPDTNYSTYGDFYRTTTREERLQHASDGLRTLEQGELALEIQQQIYTLLVNVCENMVGAKDFENIPELPDDGAEADFGNPTEWRPQPPQEDAEDNNDRLEKFLRDSKSLQVYKHGSEIDWAFLKRLADSERVSARTLLLGMREDPGVFRDTLEENFALQPVEMTTAYEGEQKPLRQRAMRDFEFRPSQRDIRKLRDSIVCAAAFWQQFDNEVVRACNGLPMYTRQLFAEAQPLTTTLTPPRPAGKKVAPPPAPPRRSPRRDRRTYAQRQAEVRAAANPPPDAGQAGQAGAAPAEAPEEAEERMRIETLTQQTEQNPLPITNRRVWELIDILFGEVDPATMQQRITWEEIKRMLEHIGYEVAYKGQGSICTITPQADLQARGFTTALTYHRPHDGYFVGFRARQWANNRVHGLVTKGWTFECFENRVGA</sequence>
<accession>A0AAW0QUG4</accession>
<dbReference type="EMBL" id="JAQQWP010000007">
    <property type="protein sequence ID" value="KAK8109426.1"/>
    <property type="molecule type" value="Genomic_DNA"/>
</dbReference>
<comment type="caution">
    <text evidence="2">The sequence shown here is derived from an EMBL/GenBank/DDBJ whole genome shotgun (WGS) entry which is preliminary data.</text>
</comment>
<gene>
    <name evidence="2" type="ORF">PG999_007563</name>
</gene>
<feature type="region of interest" description="Disordered" evidence="1">
    <location>
        <begin position="412"/>
        <end position="478"/>
    </location>
</feature>
<feature type="compositionally biased region" description="Low complexity" evidence="1">
    <location>
        <begin position="459"/>
        <end position="471"/>
    </location>
</feature>
<keyword evidence="3" id="KW-1185">Reference proteome</keyword>
<dbReference type="Proteomes" id="UP001392437">
    <property type="component" value="Unassembled WGS sequence"/>
</dbReference>
<proteinExistence type="predicted"/>
<dbReference type="PANTHER" id="PTHR40788:SF2">
    <property type="entry name" value="CLR5 DOMAIN-CONTAINING PROTEIN"/>
    <property type="match status" value="1"/>
</dbReference>
<reference evidence="2 3" key="1">
    <citation type="submission" date="2023-01" db="EMBL/GenBank/DDBJ databases">
        <title>Analysis of 21 Apiospora genomes using comparative genomics revels a genus with tremendous synthesis potential of carbohydrate active enzymes and secondary metabolites.</title>
        <authorList>
            <person name="Sorensen T."/>
        </authorList>
    </citation>
    <scope>NUCLEOTIDE SEQUENCE [LARGE SCALE GENOMIC DNA]</scope>
    <source>
        <strain evidence="2 3">CBS 117206</strain>
    </source>
</reference>
<evidence type="ECO:0000256" key="1">
    <source>
        <dbReference type="SAM" id="MobiDB-lite"/>
    </source>
</evidence>
<protein>
    <submittedName>
        <fullName evidence="2">Uncharacterized protein</fullName>
    </submittedName>
</protein>
<evidence type="ECO:0000313" key="3">
    <source>
        <dbReference type="Proteomes" id="UP001392437"/>
    </source>
</evidence>
<organism evidence="2 3">
    <name type="scientific">Apiospora kogelbergensis</name>
    <dbReference type="NCBI Taxonomy" id="1337665"/>
    <lineage>
        <taxon>Eukaryota</taxon>
        <taxon>Fungi</taxon>
        <taxon>Dikarya</taxon>
        <taxon>Ascomycota</taxon>
        <taxon>Pezizomycotina</taxon>
        <taxon>Sordariomycetes</taxon>
        <taxon>Xylariomycetidae</taxon>
        <taxon>Amphisphaeriales</taxon>
        <taxon>Apiosporaceae</taxon>
        <taxon>Apiospora</taxon>
    </lineage>
</organism>
<dbReference type="PANTHER" id="PTHR40788">
    <property type="entry name" value="CLR5 DOMAIN-CONTAINING PROTEIN-RELATED"/>
    <property type="match status" value="1"/>
</dbReference>
<feature type="region of interest" description="Disordered" evidence="1">
    <location>
        <begin position="241"/>
        <end position="272"/>
    </location>
</feature>
<dbReference type="AlphaFoldDB" id="A0AAW0QUG4"/>